<keyword evidence="2" id="KW-0067">ATP-binding</keyword>
<keyword evidence="2" id="KW-0547">Nucleotide-binding</keyword>
<dbReference type="InterPro" id="IPR007694">
    <property type="entry name" value="DNA_helicase_DnaB-like_C"/>
</dbReference>
<dbReference type="STRING" id="1048340.SAMN05444487_102124"/>
<name>A0A1H2S778_9BACL</name>
<dbReference type="Pfam" id="PF03796">
    <property type="entry name" value="DnaB_C"/>
    <property type="match status" value="1"/>
</dbReference>
<evidence type="ECO:0000313" key="2">
    <source>
        <dbReference type="EMBL" id="SDW27491.1"/>
    </source>
</evidence>
<keyword evidence="2" id="KW-0378">Hydrolase</keyword>
<dbReference type="InterPro" id="IPR027417">
    <property type="entry name" value="P-loop_NTPase"/>
</dbReference>
<reference evidence="2 3" key="1">
    <citation type="submission" date="2016-10" db="EMBL/GenBank/DDBJ databases">
        <authorList>
            <person name="de Groot N.N."/>
        </authorList>
    </citation>
    <scope>NUCLEOTIDE SEQUENCE [LARGE SCALE GENOMIC DNA]</scope>
    <source>
        <strain evidence="2 3">DSM 45610</strain>
    </source>
</reference>
<dbReference type="EMBL" id="FNNQ01000002">
    <property type="protein sequence ID" value="SDW27491.1"/>
    <property type="molecule type" value="Genomic_DNA"/>
</dbReference>
<dbReference type="PROSITE" id="PS51199">
    <property type="entry name" value="SF4_HELICASE"/>
    <property type="match status" value="1"/>
</dbReference>
<dbReference type="Proteomes" id="UP000198534">
    <property type="component" value="Unassembled WGS sequence"/>
</dbReference>
<keyword evidence="2" id="KW-0347">Helicase</keyword>
<protein>
    <submittedName>
        <fullName evidence="2">Replicative DNA helicase</fullName>
    </submittedName>
</protein>
<dbReference type="Gene3D" id="3.40.50.300">
    <property type="entry name" value="P-loop containing nucleotide triphosphate hydrolases"/>
    <property type="match status" value="1"/>
</dbReference>
<evidence type="ECO:0000313" key="3">
    <source>
        <dbReference type="Proteomes" id="UP000198534"/>
    </source>
</evidence>
<gene>
    <name evidence="2" type="ORF">SAMN05444487_102124</name>
</gene>
<accession>A0A1H2S778</accession>
<dbReference type="PANTHER" id="PTHR30153:SF2">
    <property type="entry name" value="REPLICATIVE DNA HELICASE"/>
    <property type="match status" value="1"/>
</dbReference>
<dbReference type="PANTHER" id="PTHR30153">
    <property type="entry name" value="REPLICATIVE DNA HELICASE DNAB"/>
    <property type="match status" value="1"/>
</dbReference>
<dbReference type="GO" id="GO:0003678">
    <property type="term" value="F:DNA helicase activity"/>
    <property type="evidence" value="ECO:0007669"/>
    <property type="project" value="InterPro"/>
</dbReference>
<evidence type="ECO:0000259" key="1">
    <source>
        <dbReference type="PROSITE" id="PS51199"/>
    </source>
</evidence>
<dbReference type="GO" id="GO:0005829">
    <property type="term" value="C:cytosol"/>
    <property type="evidence" value="ECO:0007669"/>
    <property type="project" value="TreeGrafter"/>
</dbReference>
<dbReference type="OrthoDB" id="2911857at2"/>
<sequence>MKRERGLSCINIDYLGLIGGERRMDRYELVSDNIRQLKDLAKEFQIPVIVLAQLSRKVEERQNKRPILSDLRESGEIEQTADLVLFLYRDEYYNPHSEKKRIAELIIAKQRNGPVGTVEMVFMKEYGSFLSMTKR</sequence>
<dbReference type="GO" id="GO:0006260">
    <property type="term" value="P:DNA replication"/>
    <property type="evidence" value="ECO:0007669"/>
    <property type="project" value="InterPro"/>
</dbReference>
<organism evidence="2 3">
    <name type="scientific">Marininema mesophilum</name>
    <dbReference type="NCBI Taxonomy" id="1048340"/>
    <lineage>
        <taxon>Bacteria</taxon>
        <taxon>Bacillati</taxon>
        <taxon>Bacillota</taxon>
        <taxon>Bacilli</taxon>
        <taxon>Bacillales</taxon>
        <taxon>Thermoactinomycetaceae</taxon>
        <taxon>Marininema</taxon>
    </lineage>
</organism>
<proteinExistence type="predicted"/>
<feature type="domain" description="SF4 helicase" evidence="1">
    <location>
        <begin position="1"/>
        <end position="135"/>
    </location>
</feature>
<keyword evidence="3" id="KW-1185">Reference proteome</keyword>
<dbReference type="SUPFAM" id="SSF52540">
    <property type="entry name" value="P-loop containing nucleoside triphosphate hydrolases"/>
    <property type="match status" value="1"/>
</dbReference>
<dbReference type="GO" id="GO:0005524">
    <property type="term" value="F:ATP binding"/>
    <property type="evidence" value="ECO:0007669"/>
    <property type="project" value="InterPro"/>
</dbReference>
<dbReference type="AlphaFoldDB" id="A0A1H2S778"/>